<dbReference type="AlphaFoldDB" id="A0A6G0NQX1"/>
<gene>
    <name evidence="2" type="ORF">PF004_g13859</name>
</gene>
<reference evidence="2 3" key="1">
    <citation type="submission" date="2018-09" db="EMBL/GenBank/DDBJ databases">
        <title>Genomic investigation of the strawberry pathogen Phytophthora fragariae indicates pathogenicity is determined by transcriptional variation in three key races.</title>
        <authorList>
            <person name="Adams T.M."/>
            <person name="Armitage A.D."/>
            <person name="Sobczyk M.K."/>
            <person name="Bates H.J."/>
            <person name="Dunwell J.M."/>
            <person name="Nellist C.F."/>
            <person name="Harrison R.J."/>
        </authorList>
    </citation>
    <scope>NUCLEOTIDE SEQUENCE [LARGE SCALE GENOMIC DNA]</scope>
    <source>
        <strain evidence="2 3">BC-23</strain>
    </source>
</reference>
<organism evidence="2 3">
    <name type="scientific">Phytophthora fragariae</name>
    <dbReference type="NCBI Taxonomy" id="53985"/>
    <lineage>
        <taxon>Eukaryota</taxon>
        <taxon>Sar</taxon>
        <taxon>Stramenopiles</taxon>
        <taxon>Oomycota</taxon>
        <taxon>Peronosporomycetes</taxon>
        <taxon>Peronosporales</taxon>
        <taxon>Peronosporaceae</taxon>
        <taxon>Phytophthora</taxon>
    </lineage>
</organism>
<dbReference type="Proteomes" id="UP000476176">
    <property type="component" value="Unassembled WGS sequence"/>
</dbReference>
<accession>A0A6G0NQX1</accession>
<feature type="compositionally biased region" description="Low complexity" evidence="1">
    <location>
        <begin position="99"/>
        <end position="114"/>
    </location>
</feature>
<evidence type="ECO:0000313" key="3">
    <source>
        <dbReference type="Proteomes" id="UP000476176"/>
    </source>
</evidence>
<protein>
    <submittedName>
        <fullName evidence="2">Uncharacterized protein</fullName>
    </submittedName>
</protein>
<feature type="region of interest" description="Disordered" evidence="1">
    <location>
        <begin position="88"/>
        <end position="114"/>
    </location>
</feature>
<name>A0A6G0NQX1_9STRA</name>
<evidence type="ECO:0000256" key="1">
    <source>
        <dbReference type="SAM" id="MobiDB-lite"/>
    </source>
</evidence>
<feature type="region of interest" description="Disordered" evidence="1">
    <location>
        <begin position="26"/>
        <end position="53"/>
    </location>
</feature>
<evidence type="ECO:0000313" key="2">
    <source>
        <dbReference type="EMBL" id="KAE9218436.1"/>
    </source>
</evidence>
<dbReference type="EMBL" id="QXGC01000863">
    <property type="protein sequence ID" value="KAE9218436.1"/>
    <property type="molecule type" value="Genomic_DNA"/>
</dbReference>
<proteinExistence type="predicted"/>
<comment type="caution">
    <text evidence="2">The sequence shown here is derived from an EMBL/GenBank/DDBJ whole genome shotgun (WGS) entry which is preliminary data.</text>
</comment>
<sequence>MDSEEAFSAVGEAAIAAWIQSDSRFEEAFSSGENGSAPSTGEDAAEALKADSGTTEMAARGVPFFMTISSVDGLHTSTITFFSCTVHSERATRTEAPRSTSHSTNTVTSSPISP</sequence>